<dbReference type="Proteomes" id="UP000236291">
    <property type="component" value="Unassembled WGS sequence"/>
</dbReference>
<sequence>MSVADYAAKFEELSRFCPHYNDVGAEGSKCFKFESGLQPKIKQFIEFQEIRQFSILVNKSRLYDEDRQARSTPYKNASEKKSRAKIMASPMDPQLTKGRRLGVKKVGEA</sequence>
<organism evidence="2 3">
    <name type="scientific">Trifolium pratense</name>
    <name type="common">Red clover</name>
    <dbReference type="NCBI Taxonomy" id="57577"/>
    <lineage>
        <taxon>Eukaryota</taxon>
        <taxon>Viridiplantae</taxon>
        <taxon>Streptophyta</taxon>
        <taxon>Embryophyta</taxon>
        <taxon>Tracheophyta</taxon>
        <taxon>Spermatophyta</taxon>
        <taxon>Magnoliopsida</taxon>
        <taxon>eudicotyledons</taxon>
        <taxon>Gunneridae</taxon>
        <taxon>Pentapetalae</taxon>
        <taxon>rosids</taxon>
        <taxon>fabids</taxon>
        <taxon>Fabales</taxon>
        <taxon>Fabaceae</taxon>
        <taxon>Papilionoideae</taxon>
        <taxon>50 kb inversion clade</taxon>
        <taxon>NPAAA clade</taxon>
        <taxon>Hologalegina</taxon>
        <taxon>IRL clade</taxon>
        <taxon>Trifolieae</taxon>
        <taxon>Trifolium</taxon>
    </lineage>
</organism>
<feature type="region of interest" description="Disordered" evidence="1">
    <location>
        <begin position="67"/>
        <end position="91"/>
    </location>
</feature>
<dbReference type="EMBL" id="ASHM01050781">
    <property type="protein sequence ID" value="PNX86275.1"/>
    <property type="molecule type" value="Genomic_DNA"/>
</dbReference>
<evidence type="ECO:0000313" key="2">
    <source>
        <dbReference type="EMBL" id="PNX86275.1"/>
    </source>
</evidence>
<gene>
    <name evidence="2" type="ORF">L195_g042352</name>
</gene>
<reference evidence="2 3" key="2">
    <citation type="journal article" date="2017" name="Front. Plant Sci.">
        <title>Gene Classification and Mining of Molecular Markers Useful in Red Clover (Trifolium pratense) Breeding.</title>
        <authorList>
            <person name="Istvanek J."/>
            <person name="Dluhosova J."/>
            <person name="Dluhos P."/>
            <person name="Patkova L."/>
            <person name="Nedelnik J."/>
            <person name="Repkova J."/>
        </authorList>
    </citation>
    <scope>NUCLEOTIDE SEQUENCE [LARGE SCALE GENOMIC DNA]</scope>
    <source>
        <strain evidence="3">cv. Tatra</strain>
        <tissue evidence="2">Young leaves</tissue>
    </source>
</reference>
<accession>A0A2K3M678</accession>
<reference evidence="2 3" key="1">
    <citation type="journal article" date="2014" name="Am. J. Bot.">
        <title>Genome assembly and annotation for red clover (Trifolium pratense; Fabaceae).</title>
        <authorList>
            <person name="Istvanek J."/>
            <person name="Jaros M."/>
            <person name="Krenek A."/>
            <person name="Repkova J."/>
        </authorList>
    </citation>
    <scope>NUCLEOTIDE SEQUENCE [LARGE SCALE GENOMIC DNA]</scope>
    <source>
        <strain evidence="3">cv. Tatra</strain>
        <tissue evidence="2">Young leaves</tissue>
    </source>
</reference>
<dbReference type="AlphaFoldDB" id="A0A2K3M678"/>
<comment type="caution">
    <text evidence="2">The sequence shown here is derived from an EMBL/GenBank/DDBJ whole genome shotgun (WGS) entry which is preliminary data.</text>
</comment>
<proteinExistence type="predicted"/>
<evidence type="ECO:0000256" key="1">
    <source>
        <dbReference type="SAM" id="MobiDB-lite"/>
    </source>
</evidence>
<protein>
    <submittedName>
        <fullName evidence="2">Cellular nucleic acid-binding protein</fullName>
    </submittedName>
</protein>
<evidence type="ECO:0000313" key="3">
    <source>
        <dbReference type="Proteomes" id="UP000236291"/>
    </source>
</evidence>
<name>A0A2K3M678_TRIPR</name>